<feature type="compositionally biased region" description="Low complexity" evidence="9">
    <location>
        <begin position="165"/>
        <end position="190"/>
    </location>
</feature>
<dbReference type="AlphaFoldDB" id="A0A223SAZ1"/>
<evidence type="ECO:0000313" key="13">
    <source>
        <dbReference type="Proteomes" id="UP000215005"/>
    </source>
</evidence>
<dbReference type="KEGG" id="ngv:CDO52_22820"/>
<keyword evidence="2" id="KW-0645">Protease</keyword>
<feature type="compositionally biased region" description="Acidic residues" evidence="9">
    <location>
        <begin position="47"/>
        <end position="56"/>
    </location>
</feature>
<evidence type="ECO:0000313" key="12">
    <source>
        <dbReference type="EMBL" id="ASU85246.1"/>
    </source>
</evidence>
<dbReference type="Pfam" id="PF00912">
    <property type="entry name" value="Transgly"/>
    <property type="match status" value="1"/>
</dbReference>
<dbReference type="PANTHER" id="PTHR32282">
    <property type="entry name" value="BINDING PROTEIN TRANSPEPTIDASE, PUTATIVE-RELATED"/>
    <property type="match status" value="1"/>
</dbReference>
<keyword evidence="4" id="KW-0808">Transferase</keyword>
<feature type="compositionally biased region" description="Low complexity" evidence="9">
    <location>
        <begin position="319"/>
        <end position="328"/>
    </location>
</feature>
<dbReference type="InterPro" id="IPR012338">
    <property type="entry name" value="Beta-lactam/transpept-like"/>
</dbReference>
<evidence type="ECO:0000256" key="5">
    <source>
        <dbReference type="ARBA" id="ARBA00022801"/>
    </source>
</evidence>
<reference evidence="12 13" key="1">
    <citation type="submission" date="2017-08" db="EMBL/GenBank/DDBJ databases">
        <title>The complete genome sequence of Nocardiopsis gilva YIM 90087.</title>
        <authorList>
            <person name="Yin M."/>
            <person name="Tang S."/>
        </authorList>
    </citation>
    <scope>NUCLEOTIDE SEQUENCE [LARGE SCALE GENOMIC DNA]</scope>
    <source>
        <strain evidence="12 13">YIM 90087</strain>
    </source>
</reference>
<protein>
    <submittedName>
        <fullName evidence="12">Uncharacterized protein</fullName>
    </submittedName>
</protein>
<dbReference type="Gene3D" id="1.10.3810.10">
    <property type="entry name" value="Biosynthetic peptidoglycan transglycosylase-like"/>
    <property type="match status" value="1"/>
</dbReference>
<dbReference type="GO" id="GO:0009002">
    <property type="term" value="F:serine-type D-Ala-D-Ala carboxypeptidase activity"/>
    <property type="evidence" value="ECO:0007669"/>
    <property type="project" value="UniProtKB-EC"/>
</dbReference>
<evidence type="ECO:0000256" key="1">
    <source>
        <dbReference type="ARBA" id="ARBA00022645"/>
    </source>
</evidence>
<evidence type="ECO:0000256" key="8">
    <source>
        <dbReference type="ARBA" id="ARBA00049902"/>
    </source>
</evidence>
<keyword evidence="13" id="KW-1185">Reference proteome</keyword>
<sequence>MDGIEPQDSTPNARTDNVDESDDNVDVGADQPGASDRDETGAASPEADAEVSDEDHSEGATETTASGSAGEPDVEDTSESFGWFDPSSDSDRNPGDDGDETDDSSSSSVFKDSGSFFRDRVARTLAEQGYSLDADGRIGESDGSAASMSGADDDADADAERAGADADSTDSPDSTNSTASTASTDSTGNAVDEANEADKADGTDDTIVTAATAGGATSAVADVDDIDDSPASPASSSSPSFSVDDEAFDVDEKAENDSVWDPEGTAAFTPVFDDDDDDVEAAAAMASSAPAVGSEPSPASHDADGSKEPTASVDEDDSASASGESYGSDPEKTESDVTAPVAAAGLGAAAAGAAGAAAASSAPPPGSGTPTPDTTNDTQAAGTTATFDIPGASGGGADPADDGPPAAAAAGGIATSTTTKKAKKKVAKKGGGKPKKPLWLRLTVGTLIGVGLCMLLGVIGFGVAYATIPVPDGTKAAATEQGSTFYYADGETEFAYRGTDREPLKYDEIPEVVQDAAISAEDRGFWTEPGVSVTGTLRAVWSTVTGQQVQGGSTITQQMVRGYYDGVSKDKTITRKVKEIVISLKVDQSKDKKWVMEQYLNTIYFGRQAYGIQAAAQAYFHKDVGELNASEAAFLAAAIQQPSLFGQADEDYTPSMESRWQYVINGMVELNSEDPETGITQAEADKAEFPTPDEQTPQSDLSGYKGYMFQQAMRELEKLGYNEDLINRGGYKIVTTFDEDLMKKAKEAVESTSGMDSLPDDVRAGMASIEPSTGEVKSFYGGKDFIQNQYDSAFSGSAQSGSAFKPYTLAAALQEGYSVDSVVDGSSPMSVPGGSISNAGGHSYGPLTLAQATAKSSNTAYARLNKQVGGDKTAAAAEAAGIPASRMTKEQRAAASFPLGISSLRPMDQANGFATFANGGEYIEAHVVREIVNKEGENERPEVKRNQAFPEHVANDVTYALETVVNGGTGSNAALGRPAAGKTGTTDNNVATWFVGYTPQLATAMTVYSTDNKPVVVPGWGVVQGGSLSASVWQKFMTQAMEGKDIESFPGRSGDGTIENWAPNVPEPEPDTPQQNQGQQEPEPQPQLPPDNGAGGGNGNGGGDGTGDGGGGTPPPSGGDGTGGGQEPDPGGDGSGDVPGGGGNEGGDFPQPGGGGGTVGPG</sequence>
<feature type="compositionally biased region" description="Low complexity" evidence="9">
    <location>
        <begin position="141"/>
        <end position="150"/>
    </location>
</feature>
<evidence type="ECO:0000256" key="2">
    <source>
        <dbReference type="ARBA" id="ARBA00022670"/>
    </source>
</evidence>
<feature type="compositionally biased region" description="Low complexity" evidence="9">
    <location>
        <begin position="403"/>
        <end position="415"/>
    </location>
</feature>
<evidence type="ECO:0000256" key="4">
    <source>
        <dbReference type="ARBA" id="ARBA00022679"/>
    </source>
</evidence>
<dbReference type="Proteomes" id="UP000215005">
    <property type="component" value="Chromosome"/>
</dbReference>
<organism evidence="12 13">
    <name type="scientific">Nocardiopsis gilva YIM 90087</name>
    <dbReference type="NCBI Taxonomy" id="1235441"/>
    <lineage>
        <taxon>Bacteria</taxon>
        <taxon>Bacillati</taxon>
        <taxon>Actinomycetota</taxon>
        <taxon>Actinomycetes</taxon>
        <taxon>Streptosporangiales</taxon>
        <taxon>Nocardiopsidaceae</taxon>
        <taxon>Nocardiopsis</taxon>
    </lineage>
</organism>
<feature type="domain" description="Glycosyl transferase family 51" evidence="11">
    <location>
        <begin position="497"/>
        <end position="667"/>
    </location>
</feature>
<feature type="region of interest" description="Disordered" evidence="9">
    <location>
        <begin position="356"/>
        <end position="415"/>
    </location>
</feature>
<feature type="compositionally biased region" description="Low complexity" evidence="9">
    <location>
        <begin position="1072"/>
        <end position="1082"/>
    </location>
</feature>
<dbReference type="RefSeq" id="WP_094932690.1">
    <property type="nucleotide sequence ID" value="NZ_CP022753.1"/>
</dbReference>
<dbReference type="InterPro" id="IPR036950">
    <property type="entry name" value="PBP_transglycosylase"/>
</dbReference>
<dbReference type="OrthoDB" id="7911552at2"/>
<feature type="compositionally biased region" description="Gly residues" evidence="9">
    <location>
        <begin position="1093"/>
        <end position="1162"/>
    </location>
</feature>
<gene>
    <name evidence="12" type="ORF">CDO52_22820</name>
</gene>
<dbReference type="InterPro" id="IPR050396">
    <property type="entry name" value="Glycosyltr_51/Transpeptidase"/>
</dbReference>
<keyword evidence="6" id="KW-0511">Multifunctional enzyme</keyword>
<feature type="compositionally biased region" description="Low complexity" evidence="9">
    <location>
        <begin position="368"/>
        <end position="381"/>
    </location>
</feature>
<feature type="compositionally biased region" description="Low complexity" evidence="9">
    <location>
        <begin position="205"/>
        <end position="221"/>
    </location>
</feature>
<feature type="compositionally biased region" description="Low complexity" evidence="9">
    <location>
        <begin position="229"/>
        <end position="242"/>
    </location>
</feature>
<keyword evidence="5" id="KW-0378">Hydrolase</keyword>
<evidence type="ECO:0000256" key="6">
    <source>
        <dbReference type="ARBA" id="ARBA00023268"/>
    </source>
</evidence>
<feature type="compositionally biased region" description="Low complexity" evidence="9">
    <location>
        <begin position="281"/>
        <end position="291"/>
    </location>
</feature>
<comment type="catalytic activity">
    <reaction evidence="8">
        <text>[GlcNAc-(1-&gt;4)-Mur2Ac(oyl-L-Ala-gamma-D-Glu-L-Lys-D-Ala-D-Ala)](n)-di-trans,octa-cis-undecaprenyl diphosphate + beta-D-GlcNAc-(1-&gt;4)-Mur2Ac(oyl-L-Ala-gamma-D-Glu-L-Lys-D-Ala-D-Ala)-di-trans,octa-cis-undecaprenyl diphosphate = [GlcNAc-(1-&gt;4)-Mur2Ac(oyl-L-Ala-gamma-D-Glu-L-Lys-D-Ala-D-Ala)](n+1)-di-trans,octa-cis-undecaprenyl diphosphate + di-trans,octa-cis-undecaprenyl diphosphate + H(+)</text>
        <dbReference type="Rhea" id="RHEA:23708"/>
        <dbReference type="Rhea" id="RHEA-COMP:9602"/>
        <dbReference type="Rhea" id="RHEA-COMP:9603"/>
        <dbReference type="ChEBI" id="CHEBI:15378"/>
        <dbReference type="ChEBI" id="CHEBI:58405"/>
        <dbReference type="ChEBI" id="CHEBI:60033"/>
        <dbReference type="ChEBI" id="CHEBI:78435"/>
        <dbReference type="EC" id="2.4.99.28"/>
    </reaction>
</comment>
<evidence type="ECO:0000256" key="9">
    <source>
        <dbReference type="SAM" id="MobiDB-lite"/>
    </source>
</evidence>
<keyword evidence="1" id="KW-0121">Carboxypeptidase</keyword>
<dbReference type="InterPro" id="IPR001264">
    <property type="entry name" value="Glyco_trans_51"/>
</dbReference>
<feature type="region of interest" description="Disordered" evidence="9">
    <location>
        <begin position="1"/>
        <end position="340"/>
    </location>
</feature>
<dbReference type="InterPro" id="IPR023346">
    <property type="entry name" value="Lysozyme-like_dom_sf"/>
</dbReference>
<dbReference type="EMBL" id="CP022753">
    <property type="protein sequence ID" value="ASU85246.1"/>
    <property type="molecule type" value="Genomic_DNA"/>
</dbReference>
<keyword evidence="3" id="KW-0328">Glycosyltransferase</keyword>
<evidence type="ECO:0000259" key="10">
    <source>
        <dbReference type="Pfam" id="PF00905"/>
    </source>
</evidence>
<feature type="compositionally biased region" description="Low complexity" evidence="9">
    <location>
        <begin position="104"/>
        <end position="116"/>
    </location>
</feature>
<proteinExistence type="predicted"/>
<feature type="region of interest" description="Disordered" evidence="9">
    <location>
        <begin position="683"/>
        <end position="702"/>
    </location>
</feature>
<dbReference type="GO" id="GO:0030288">
    <property type="term" value="C:outer membrane-bounded periplasmic space"/>
    <property type="evidence" value="ECO:0007669"/>
    <property type="project" value="TreeGrafter"/>
</dbReference>
<comment type="catalytic activity">
    <reaction evidence="7">
        <text>Preferential cleavage: (Ac)2-L-Lys-D-Ala-|-D-Ala. Also transpeptidation of peptidyl-alanyl moieties that are N-acyl substituents of D-alanine.</text>
        <dbReference type="EC" id="3.4.16.4"/>
    </reaction>
</comment>
<dbReference type="GO" id="GO:0009252">
    <property type="term" value="P:peptidoglycan biosynthetic process"/>
    <property type="evidence" value="ECO:0007669"/>
    <property type="project" value="TreeGrafter"/>
</dbReference>
<dbReference type="SUPFAM" id="SSF56601">
    <property type="entry name" value="beta-lactamase/transpeptidase-like"/>
    <property type="match status" value="1"/>
</dbReference>
<dbReference type="GO" id="GO:0008658">
    <property type="term" value="F:penicillin binding"/>
    <property type="evidence" value="ECO:0007669"/>
    <property type="project" value="InterPro"/>
</dbReference>
<accession>A0A223SAZ1</accession>
<dbReference type="PANTHER" id="PTHR32282:SF34">
    <property type="entry name" value="PENICILLIN-BINDING PROTEIN 1A"/>
    <property type="match status" value="1"/>
</dbReference>
<dbReference type="GO" id="GO:0008955">
    <property type="term" value="F:peptidoglycan glycosyltransferase activity"/>
    <property type="evidence" value="ECO:0007669"/>
    <property type="project" value="UniProtKB-EC"/>
</dbReference>
<dbReference type="SUPFAM" id="SSF53955">
    <property type="entry name" value="Lysozyme-like"/>
    <property type="match status" value="1"/>
</dbReference>
<evidence type="ECO:0000256" key="7">
    <source>
        <dbReference type="ARBA" id="ARBA00034000"/>
    </source>
</evidence>
<dbReference type="Pfam" id="PF00905">
    <property type="entry name" value="Transpeptidase"/>
    <property type="match status" value="1"/>
</dbReference>
<name>A0A223SAZ1_9ACTN</name>
<feature type="domain" description="Penicillin-binding protein transpeptidase" evidence="10">
    <location>
        <begin position="769"/>
        <end position="1009"/>
    </location>
</feature>
<evidence type="ECO:0000259" key="11">
    <source>
        <dbReference type="Pfam" id="PF00912"/>
    </source>
</evidence>
<dbReference type="GO" id="GO:0006508">
    <property type="term" value="P:proteolysis"/>
    <property type="evidence" value="ECO:0007669"/>
    <property type="project" value="UniProtKB-KW"/>
</dbReference>
<feature type="region of interest" description="Disordered" evidence="9">
    <location>
        <begin position="1046"/>
        <end position="1162"/>
    </location>
</feature>
<dbReference type="InterPro" id="IPR001460">
    <property type="entry name" value="PCN-bd_Tpept"/>
</dbReference>
<evidence type="ECO:0000256" key="3">
    <source>
        <dbReference type="ARBA" id="ARBA00022676"/>
    </source>
</evidence>
<dbReference type="Gene3D" id="3.40.710.10">
    <property type="entry name" value="DD-peptidase/beta-lactamase superfamily"/>
    <property type="match status" value="1"/>
</dbReference>